<sequence>MQRENYYLLLELSVDPPENDLQIIEDAIKEKQTRWSRNRNHPTKAIQSKQYIGLIPEIRRIMTDSGLRQKEAENAKILIFEKEKEKFLKIERHLSILMTKGSVTKKEIAKLARMHGTEEAKIHERLKKKEKFFKIDRDIRLLMKKGAINEKKTAGLAKRYAIGEDKLRKWIKEKEEEANSELDNCIRICTEKGYITEKETTHLASLFAMDEANILLRAKCPIKKESASKPPKPQPLDKTLEKLISDNLNIVGKSSLYDFLDLSPDANLQILQDRAKEKEMEIRKIGQKDAIITASGALAGHCIVIFHSKASRKAYDISRSHSLISELNADINAAGTEGKIRAENFDILVKSAIKIGMDMDEAYEYIREYCRNEKWVIKEKKKWVIIEKKKLTLLEKWSFDLDPRKKSFWILTGAVSAAIFIVISSIVISGQIIQANRLKNAYQNTLTSLESQQKLESKEKILQDFIGRYGDTEYAPGFKKKIREIRKQMEERDFEITARKAEKLYADQNFEEARIVYDGFLKKYPKNIHKKEISQKISEIPGRIDNRDYEEVRKVADGSYAERIKIYNKYFEKHPRGKHIDEIKKLISDMIGEYYDALGKKLTLCAKQHEWEKCIRLCDEFIEKFGGTEQAEKIEGLRITYQKRIKYKNDLAEMKREAELSGTDFEGAKYIYSEYLNANPEAPSYVKDVVTKEIAEWQRKAEQYHQEDEEWEYLVEYSNKTRETLASKVEKFERYVKKPPPERYAEDALLILKELKREKVLEDENTREYREKTEWVKIARYSKDFQVSLAERIHALEKYIKENSSVRYIRDANTLLTKLKEEEISEEERIRKQKEAVARRRNEIKRIEMLVRKTGGRFVANKNGTVTDRRTGLMWAAIDSLTDIGGCTNYDTSVRYVENLRTGGYTDWRIPTANELVGIYKNPPFFPGNSAKWFWTSDIIWHGWNKKAHIVTSEREAAWNKEQTDLSKCGSVRAVRK</sequence>
<evidence type="ECO:0000313" key="3">
    <source>
        <dbReference type="EMBL" id="QTA84795.1"/>
    </source>
</evidence>
<dbReference type="AlphaFoldDB" id="A0A975GKR3"/>
<protein>
    <submittedName>
        <fullName evidence="3">DUF1566</fullName>
    </submittedName>
</protein>
<dbReference type="Pfam" id="PF07603">
    <property type="entry name" value="Lcl_C"/>
    <property type="match status" value="1"/>
</dbReference>
<dbReference type="InterPro" id="IPR011460">
    <property type="entry name" value="Lcl_C"/>
</dbReference>
<keyword evidence="4" id="KW-1185">Reference proteome</keyword>
<feature type="domain" description="Lcl C-terminal" evidence="2">
    <location>
        <begin position="864"/>
        <end position="955"/>
    </location>
</feature>
<evidence type="ECO:0000313" key="4">
    <source>
        <dbReference type="Proteomes" id="UP000663722"/>
    </source>
</evidence>
<dbReference type="Proteomes" id="UP000663722">
    <property type="component" value="Chromosome"/>
</dbReference>
<dbReference type="Gene3D" id="1.25.40.10">
    <property type="entry name" value="Tetratricopeptide repeat domain"/>
    <property type="match status" value="1"/>
</dbReference>
<proteinExistence type="predicted"/>
<name>A0A975GKR3_9BACT</name>
<evidence type="ECO:0000256" key="1">
    <source>
        <dbReference type="SAM" id="Phobius"/>
    </source>
</evidence>
<feature type="transmembrane region" description="Helical" evidence="1">
    <location>
        <begin position="408"/>
        <end position="428"/>
    </location>
</feature>
<dbReference type="EMBL" id="CP061800">
    <property type="protein sequence ID" value="QTA84795.1"/>
    <property type="molecule type" value="Genomic_DNA"/>
</dbReference>
<dbReference type="KEGG" id="dmm:dnm_007950"/>
<reference evidence="3" key="1">
    <citation type="journal article" date="2021" name="Microb. Physiol.">
        <title>Proteogenomic Insights into the Physiology of Marine, Sulfate-Reducing, Filamentous Desulfonema limicola and Desulfonema magnum.</title>
        <authorList>
            <person name="Schnaars V."/>
            <person name="Wohlbrand L."/>
            <person name="Scheve S."/>
            <person name="Hinrichs C."/>
            <person name="Reinhardt R."/>
            <person name="Rabus R."/>
        </authorList>
    </citation>
    <scope>NUCLEOTIDE SEQUENCE</scope>
    <source>
        <strain evidence="3">4be13</strain>
    </source>
</reference>
<keyword evidence="1" id="KW-0472">Membrane</keyword>
<keyword evidence="1" id="KW-0812">Transmembrane</keyword>
<evidence type="ECO:0000259" key="2">
    <source>
        <dbReference type="Pfam" id="PF07603"/>
    </source>
</evidence>
<organism evidence="3 4">
    <name type="scientific">Desulfonema magnum</name>
    <dbReference type="NCBI Taxonomy" id="45655"/>
    <lineage>
        <taxon>Bacteria</taxon>
        <taxon>Pseudomonadati</taxon>
        <taxon>Thermodesulfobacteriota</taxon>
        <taxon>Desulfobacteria</taxon>
        <taxon>Desulfobacterales</taxon>
        <taxon>Desulfococcaceae</taxon>
        <taxon>Desulfonema</taxon>
    </lineage>
</organism>
<accession>A0A975GKR3</accession>
<dbReference type="RefSeq" id="WP_207681123.1">
    <property type="nucleotide sequence ID" value="NZ_CP061800.1"/>
</dbReference>
<keyword evidence="1" id="KW-1133">Transmembrane helix</keyword>
<dbReference type="InterPro" id="IPR011990">
    <property type="entry name" value="TPR-like_helical_dom_sf"/>
</dbReference>
<gene>
    <name evidence="3" type="ORF">dnm_007950</name>
</gene>